<accession>A0A6A6VRZ8</accession>
<dbReference type="InterPro" id="IPR011009">
    <property type="entry name" value="Kinase-like_dom_sf"/>
</dbReference>
<evidence type="ECO:0000256" key="1">
    <source>
        <dbReference type="SAM" id="MobiDB-lite"/>
    </source>
</evidence>
<proteinExistence type="predicted"/>
<feature type="region of interest" description="Disordered" evidence="1">
    <location>
        <begin position="1"/>
        <end position="54"/>
    </location>
</feature>
<evidence type="ECO:0008006" key="4">
    <source>
        <dbReference type="Google" id="ProtNLM"/>
    </source>
</evidence>
<keyword evidence="3" id="KW-1185">Reference proteome</keyword>
<name>A0A6A6VRZ8_9PEZI</name>
<dbReference type="GeneID" id="54481041"/>
<evidence type="ECO:0000313" key="3">
    <source>
        <dbReference type="Proteomes" id="UP000799437"/>
    </source>
</evidence>
<reference evidence="2" key="1">
    <citation type="journal article" date="2020" name="Stud. Mycol.">
        <title>101 Dothideomycetes genomes: a test case for predicting lifestyles and emergence of pathogens.</title>
        <authorList>
            <person name="Haridas S."/>
            <person name="Albert R."/>
            <person name="Binder M."/>
            <person name="Bloem J."/>
            <person name="Labutti K."/>
            <person name="Salamov A."/>
            <person name="Andreopoulos B."/>
            <person name="Baker S."/>
            <person name="Barry K."/>
            <person name="Bills G."/>
            <person name="Bluhm B."/>
            <person name="Cannon C."/>
            <person name="Castanera R."/>
            <person name="Culley D."/>
            <person name="Daum C."/>
            <person name="Ezra D."/>
            <person name="Gonzalez J."/>
            <person name="Henrissat B."/>
            <person name="Kuo A."/>
            <person name="Liang C."/>
            <person name="Lipzen A."/>
            <person name="Lutzoni F."/>
            <person name="Magnuson J."/>
            <person name="Mondo S."/>
            <person name="Nolan M."/>
            <person name="Ohm R."/>
            <person name="Pangilinan J."/>
            <person name="Park H.-J."/>
            <person name="Ramirez L."/>
            <person name="Alfaro M."/>
            <person name="Sun H."/>
            <person name="Tritt A."/>
            <person name="Yoshinaga Y."/>
            <person name="Zwiers L.-H."/>
            <person name="Turgeon B."/>
            <person name="Goodwin S."/>
            <person name="Spatafora J."/>
            <person name="Crous P."/>
            <person name="Grigoriev I."/>
        </authorList>
    </citation>
    <scope>NUCLEOTIDE SEQUENCE</scope>
    <source>
        <strain evidence="2">CBS 121739</strain>
    </source>
</reference>
<sequence>MTPRRIPLSMLDSDEEMKPPSEMSLSSTPELSTTLPITPPKEREASQQEPESAADLTLTLPNTDAKLKLKRKKKLAHGKNCAQVWKVVVMKDAANPDGVLGFRPGQVLVVKIFSTKYYATPFTDNESGSITRSDVVEALKAANSQEVTALQRCNEESVTPIFYANFDDDAHPYPYPREEFHKVVVMEYIKGCHLDKLQASPETKRKVMIKIIDGVSNLWKNGICIRNIPPRNIILRETSSSELIPVITDFAETELFDDSETRPHPITYWMHQREYAELGYIEKPIEKAYAWLCGEYGSQGTIQGCKARQLEGYEKDDPVPPRPSFFHANFWIKEMHEGHDSVYCHWMRKLDDEQRKEAETQRDETLQTGNMVRV</sequence>
<gene>
    <name evidence="2" type="ORF">EJ05DRAFT_232294</name>
</gene>
<evidence type="ECO:0000313" key="2">
    <source>
        <dbReference type="EMBL" id="KAF2752973.1"/>
    </source>
</evidence>
<dbReference type="EMBL" id="ML996589">
    <property type="protein sequence ID" value="KAF2752973.1"/>
    <property type="molecule type" value="Genomic_DNA"/>
</dbReference>
<dbReference type="SUPFAM" id="SSF56112">
    <property type="entry name" value="Protein kinase-like (PK-like)"/>
    <property type="match status" value="1"/>
</dbReference>
<dbReference type="RefSeq" id="XP_033595424.1">
    <property type="nucleotide sequence ID" value="XM_033739987.1"/>
</dbReference>
<dbReference type="Gene3D" id="1.10.510.10">
    <property type="entry name" value="Transferase(Phosphotransferase) domain 1"/>
    <property type="match status" value="1"/>
</dbReference>
<dbReference type="Proteomes" id="UP000799437">
    <property type="component" value="Unassembled WGS sequence"/>
</dbReference>
<feature type="compositionally biased region" description="Low complexity" evidence="1">
    <location>
        <begin position="20"/>
        <end position="36"/>
    </location>
</feature>
<protein>
    <recommendedName>
        <fullName evidence="4">Protein kinase domain-containing protein</fullName>
    </recommendedName>
</protein>
<dbReference type="AlphaFoldDB" id="A0A6A6VRZ8"/>
<organism evidence="2 3">
    <name type="scientific">Pseudovirgaria hyperparasitica</name>
    <dbReference type="NCBI Taxonomy" id="470096"/>
    <lineage>
        <taxon>Eukaryota</taxon>
        <taxon>Fungi</taxon>
        <taxon>Dikarya</taxon>
        <taxon>Ascomycota</taxon>
        <taxon>Pezizomycotina</taxon>
        <taxon>Dothideomycetes</taxon>
        <taxon>Dothideomycetes incertae sedis</taxon>
        <taxon>Acrospermales</taxon>
        <taxon>Acrospermaceae</taxon>
        <taxon>Pseudovirgaria</taxon>
    </lineage>
</organism>